<evidence type="ECO:0000313" key="11">
    <source>
        <dbReference type="Proteomes" id="UP000401081"/>
    </source>
</evidence>
<evidence type="ECO:0000256" key="2">
    <source>
        <dbReference type="ARBA" id="ARBA00022448"/>
    </source>
</evidence>
<feature type="transmembrane region" description="Helical" evidence="8">
    <location>
        <begin position="59"/>
        <end position="79"/>
    </location>
</feature>
<feature type="domain" description="Major facilitator superfamily (MFS) profile" evidence="9">
    <location>
        <begin position="15"/>
        <end position="158"/>
    </location>
</feature>
<sequence length="158" mass="17438">MSNYTRPLNRQDYKTLTLAALGGALEFYDFIIFVFFAAVVGELFFPADIPEWLRQVQTFGIFAAGYLARPLGGIIMAHFGDLVGRKKMFTLSILLMAVPTLAIGLLPTYVTAGLAAPLLLLADAHFGKAQRSAVKCLARGCLWRNTFRRVELVLPAVR</sequence>
<evidence type="ECO:0000256" key="4">
    <source>
        <dbReference type="ARBA" id="ARBA00022692"/>
    </source>
</evidence>
<evidence type="ECO:0000259" key="9">
    <source>
        <dbReference type="PROSITE" id="PS50850"/>
    </source>
</evidence>
<evidence type="ECO:0000256" key="3">
    <source>
        <dbReference type="ARBA" id="ARBA00022475"/>
    </source>
</evidence>
<name>A0A485BI29_KLUCR</name>
<protein>
    <submittedName>
        <fullName evidence="10">Proline porter II</fullName>
    </submittedName>
</protein>
<evidence type="ECO:0000256" key="8">
    <source>
        <dbReference type="SAM" id="Phobius"/>
    </source>
</evidence>
<keyword evidence="4 8" id="KW-0812">Transmembrane</keyword>
<evidence type="ECO:0000313" key="10">
    <source>
        <dbReference type="EMBL" id="VFS71228.1"/>
    </source>
</evidence>
<dbReference type="Proteomes" id="UP000401081">
    <property type="component" value="Unassembled WGS sequence"/>
</dbReference>
<feature type="transmembrane region" description="Helical" evidence="8">
    <location>
        <begin position="91"/>
        <end position="121"/>
    </location>
</feature>
<accession>A0A485BI29</accession>
<dbReference type="Gene3D" id="1.20.1250.20">
    <property type="entry name" value="MFS general substrate transporter like domains"/>
    <property type="match status" value="1"/>
</dbReference>
<dbReference type="EMBL" id="CAADJD010000021">
    <property type="protein sequence ID" value="VFS71228.1"/>
    <property type="molecule type" value="Genomic_DNA"/>
</dbReference>
<dbReference type="AlphaFoldDB" id="A0A485BI29"/>
<dbReference type="PANTHER" id="PTHR43528">
    <property type="entry name" value="ALPHA-KETOGLUTARATE PERMEASE"/>
    <property type="match status" value="1"/>
</dbReference>
<evidence type="ECO:0000256" key="5">
    <source>
        <dbReference type="ARBA" id="ARBA00022847"/>
    </source>
</evidence>
<dbReference type="PROSITE" id="PS50850">
    <property type="entry name" value="MFS"/>
    <property type="match status" value="1"/>
</dbReference>
<keyword evidence="7 8" id="KW-0472">Membrane</keyword>
<dbReference type="InterPro" id="IPR020846">
    <property type="entry name" value="MFS_dom"/>
</dbReference>
<dbReference type="SUPFAM" id="SSF103473">
    <property type="entry name" value="MFS general substrate transporter"/>
    <property type="match status" value="1"/>
</dbReference>
<dbReference type="GO" id="GO:0005886">
    <property type="term" value="C:plasma membrane"/>
    <property type="evidence" value="ECO:0007669"/>
    <property type="project" value="UniProtKB-SubCell"/>
</dbReference>
<evidence type="ECO:0000256" key="7">
    <source>
        <dbReference type="ARBA" id="ARBA00023136"/>
    </source>
</evidence>
<organism evidence="10 11">
    <name type="scientific">Kluyvera cryocrescens</name>
    <name type="common">Kluyvera citrophila</name>
    <dbReference type="NCBI Taxonomy" id="580"/>
    <lineage>
        <taxon>Bacteria</taxon>
        <taxon>Pseudomonadati</taxon>
        <taxon>Pseudomonadota</taxon>
        <taxon>Gammaproteobacteria</taxon>
        <taxon>Enterobacterales</taxon>
        <taxon>Enterobacteriaceae</taxon>
        <taxon>Kluyvera</taxon>
    </lineage>
</organism>
<keyword evidence="2" id="KW-0813">Transport</keyword>
<dbReference type="Pfam" id="PF00083">
    <property type="entry name" value="Sugar_tr"/>
    <property type="match status" value="1"/>
</dbReference>
<proteinExistence type="predicted"/>
<comment type="subcellular location">
    <subcellularLocation>
        <location evidence="1">Cell membrane</location>
        <topology evidence="1">Multi-pass membrane protein</topology>
    </subcellularLocation>
</comment>
<keyword evidence="5" id="KW-0769">Symport</keyword>
<dbReference type="GO" id="GO:0015293">
    <property type="term" value="F:symporter activity"/>
    <property type="evidence" value="ECO:0007669"/>
    <property type="project" value="UniProtKB-KW"/>
</dbReference>
<evidence type="ECO:0000256" key="6">
    <source>
        <dbReference type="ARBA" id="ARBA00022989"/>
    </source>
</evidence>
<dbReference type="InterPro" id="IPR036259">
    <property type="entry name" value="MFS_trans_sf"/>
</dbReference>
<keyword evidence="11" id="KW-1185">Reference proteome</keyword>
<evidence type="ECO:0000256" key="1">
    <source>
        <dbReference type="ARBA" id="ARBA00004651"/>
    </source>
</evidence>
<gene>
    <name evidence="10" type="primary">proP_3</name>
    <name evidence="10" type="ORF">NCTC12993_04593</name>
</gene>
<keyword evidence="3" id="KW-1003">Cell membrane</keyword>
<feature type="transmembrane region" description="Helical" evidence="8">
    <location>
        <begin position="27"/>
        <end position="47"/>
    </location>
</feature>
<dbReference type="InterPro" id="IPR051084">
    <property type="entry name" value="H+-coupled_symporters"/>
</dbReference>
<keyword evidence="6 8" id="KW-1133">Transmembrane helix</keyword>
<reference evidence="10 11" key="1">
    <citation type="submission" date="2019-03" db="EMBL/GenBank/DDBJ databases">
        <authorList>
            <consortium name="Pathogen Informatics"/>
        </authorList>
    </citation>
    <scope>NUCLEOTIDE SEQUENCE [LARGE SCALE GENOMIC DNA]</scope>
    <source>
        <strain evidence="10 11">NCTC12993</strain>
    </source>
</reference>
<dbReference type="PANTHER" id="PTHR43528:SF7">
    <property type="entry name" value="MFS TRANSPORTER"/>
    <property type="match status" value="1"/>
</dbReference>
<dbReference type="InterPro" id="IPR005828">
    <property type="entry name" value="MFS_sugar_transport-like"/>
</dbReference>